<dbReference type="SMART" id="SM01011">
    <property type="entry name" value="AMP_N"/>
    <property type="match status" value="1"/>
</dbReference>
<evidence type="ECO:0000256" key="3">
    <source>
        <dbReference type="ARBA" id="ARBA00008766"/>
    </source>
</evidence>
<keyword evidence="7" id="KW-0378">Hydrolase</keyword>
<evidence type="ECO:0000256" key="5">
    <source>
        <dbReference type="ARBA" id="ARBA00022670"/>
    </source>
</evidence>
<protein>
    <recommendedName>
        <fullName evidence="4">Xaa-Pro aminopeptidase</fullName>
        <ecNumber evidence="4">3.4.11.9</ecNumber>
    </recommendedName>
</protein>
<keyword evidence="6 10" id="KW-0479">Metal-binding</keyword>
<evidence type="ECO:0000256" key="6">
    <source>
        <dbReference type="ARBA" id="ARBA00022723"/>
    </source>
</evidence>
<comment type="caution">
    <text evidence="12">The sequence shown here is derived from an EMBL/GenBank/DDBJ whole genome shotgun (WGS) entry which is preliminary data.</text>
</comment>
<evidence type="ECO:0000256" key="9">
    <source>
        <dbReference type="ARBA" id="ARBA00023211"/>
    </source>
</evidence>
<dbReference type="Proteomes" id="UP000297453">
    <property type="component" value="Unassembled WGS sequence"/>
</dbReference>
<dbReference type="Gene3D" id="3.40.350.10">
    <property type="entry name" value="Creatinase/prolidase N-terminal domain"/>
    <property type="match status" value="1"/>
</dbReference>
<keyword evidence="9" id="KW-0464">Manganese</keyword>
<proteinExistence type="inferred from homology"/>
<dbReference type="InterPro" id="IPR000994">
    <property type="entry name" value="Pept_M24"/>
</dbReference>
<keyword evidence="13" id="KW-1185">Reference proteome</keyword>
<dbReference type="PANTHER" id="PTHR43226:SF4">
    <property type="entry name" value="XAA-PRO AMINOPEPTIDASE 3"/>
    <property type="match status" value="1"/>
</dbReference>
<dbReference type="InterPro" id="IPR036005">
    <property type="entry name" value="Creatinase/aminopeptidase-like"/>
</dbReference>
<dbReference type="OrthoDB" id="9806388at2"/>
<dbReference type="AlphaFoldDB" id="A0A4R9FPA3"/>
<dbReference type="RefSeq" id="WP_135589688.1">
    <property type="nucleotide sequence ID" value="NZ_RQEP01000019.1"/>
</dbReference>
<reference evidence="12" key="1">
    <citation type="journal article" date="2019" name="PLoS Negl. Trop. Dis.">
        <title>Revisiting the worldwide diversity of Leptospira species in the environment.</title>
        <authorList>
            <person name="Vincent A.T."/>
            <person name="Schiettekatte O."/>
            <person name="Bourhy P."/>
            <person name="Veyrier F.J."/>
            <person name="Picardeau M."/>
        </authorList>
    </citation>
    <scope>NUCLEOTIDE SEQUENCE [LARGE SCALE GENOMIC DNA]</scope>
    <source>
        <strain evidence="12">SSS9</strain>
    </source>
</reference>
<evidence type="ECO:0000313" key="12">
    <source>
        <dbReference type="EMBL" id="TGJ99596.1"/>
    </source>
</evidence>
<dbReference type="EC" id="3.4.11.9" evidence="4"/>
<dbReference type="SUPFAM" id="SSF53092">
    <property type="entry name" value="Creatinase/prolidase N-terminal domain"/>
    <property type="match status" value="1"/>
</dbReference>
<dbReference type="PANTHER" id="PTHR43226">
    <property type="entry name" value="XAA-PRO AMINOPEPTIDASE 3"/>
    <property type="match status" value="1"/>
</dbReference>
<comment type="similarity">
    <text evidence="3 10">Belongs to the peptidase M24B family.</text>
</comment>
<evidence type="ECO:0000313" key="13">
    <source>
        <dbReference type="Proteomes" id="UP000297453"/>
    </source>
</evidence>
<evidence type="ECO:0000259" key="11">
    <source>
        <dbReference type="SMART" id="SM01011"/>
    </source>
</evidence>
<dbReference type="Pfam" id="PF00557">
    <property type="entry name" value="Peptidase_M24"/>
    <property type="match status" value="1"/>
</dbReference>
<organism evidence="12 13">
    <name type="scientific">Leptospira semungkisensis</name>
    <dbReference type="NCBI Taxonomy" id="2484985"/>
    <lineage>
        <taxon>Bacteria</taxon>
        <taxon>Pseudomonadati</taxon>
        <taxon>Spirochaetota</taxon>
        <taxon>Spirochaetia</taxon>
        <taxon>Leptospirales</taxon>
        <taxon>Leptospiraceae</taxon>
        <taxon>Leptospira</taxon>
    </lineage>
</organism>
<dbReference type="EMBL" id="RQEP01000019">
    <property type="protein sequence ID" value="TGJ99596.1"/>
    <property type="molecule type" value="Genomic_DNA"/>
</dbReference>
<dbReference type="InterPro" id="IPR029149">
    <property type="entry name" value="Creatin/AminoP/Spt16_N"/>
</dbReference>
<dbReference type="GO" id="GO:0006508">
    <property type="term" value="P:proteolysis"/>
    <property type="evidence" value="ECO:0007669"/>
    <property type="project" value="UniProtKB-KW"/>
</dbReference>
<keyword evidence="8" id="KW-0482">Metalloprotease</keyword>
<keyword evidence="5" id="KW-0645">Protease</keyword>
<comment type="catalytic activity">
    <reaction evidence="1">
        <text>Release of any N-terminal amino acid, including proline, that is linked to proline, even from a dipeptide or tripeptide.</text>
        <dbReference type="EC" id="3.4.11.9"/>
    </reaction>
</comment>
<dbReference type="SUPFAM" id="SSF55920">
    <property type="entry name" value="Creatinase/aminopeptidase"/>
    <property type="match status" value="1"/>
</dbReference>
<evidence type="ECO:0000256" key="2">
    <source>
        <dbReference type="ARBA" id="ARBA00001936"/>
    </source>
</evidence>
<evidence type="ECO:0000256" key="4">
    <source>
        <dbReference type="ARBA" id="ARBA00012574"/>
    </source>
</evidence>
<sequence length="429" mass="49726">MDQSIFRKRIRNVQDLLKESEVLLLFAAPQRIRNRDVEYKFRQDSDYYYLTGIEEEDGILVLRRDYSAHFALPKDKEREIWTGIRLGKDEIKNRLELDESFSLEEWDARIHQILTNQFTLYHFFGKDKERDAKLLELISTLNLRLREGKFGPQRWEIPNFLHEMRMFKTPEEIEKLKESSRITALGHERLFRETRVGMYEFELESILESEYLKHGAWGGGYGHIVAAGKNATILHYTTNRAKIGENEAILVDSGAEKDYYTADVTRVFPSGKKFTAEQRTIYELVLDAQKRAIEETKAGVEFNFVHEKTIHNLVLGLLDLKLLKGTAAEVIEKGEYRRFYMHRTGHYLGMDVHDVGRYFENGKSKPMKDGLVVTVEPGLYFDPTDETIPAGFRGIGVRIEDDILVNGNSPVVLTSMIAKEVDDIEAMRS</sequence>
<accession>A0A4R9FPA3</accession>
<dbReference type="InterPro" id="IPR052433">
    <property type="entry name" value="X-Pro_dipept-like"/>
</dbReference>
<comment type="cofactor">
    <cofactor evidence="2">
        <name>Mn(2+)</name>
        <dbReference type="ChEBI" id="CHEBI:29035"/>
    </cofactor>
</comment>
<evidence type="ECO:0000256" key="1">
    <source>
        <dbReference type="ARBA" id="ARBA00001424"/>
    </source>
</evidence>
<gene>
    <name evidence="12" type="ORF">EHO59_17285</name>
</gene>
<dbReference type="InterPro" id="IPR001131">
    <property type="entry name" value="Peptidase_M24B_aminopep-P_CS"/>
</dbReference>
<dbReference type="Pfam" id="PF05195">
    <property type="entry name" value="AMP_N"/>
    <property type="match status" value="1"/>
</dbReference>
<dbReference type="PROSITE" id="PS00491">
    <property type="entry name" value="PROLINE_PEPTIDASE"/>
    <property type="match status" value="1"/>
</dbReference>
<dbReference type="CDD" id="cd01087">
    <property type="entry name" value="Prolidase"/>
    <property type="match status" value="1"/>
</dbReference>
<evidence type="ECO:0000256" key="10">
    <source>
        <dbReference type="RuleBase" id="RU000590"/>
    </source>
</evidence>
<evidence type="ECO:0000256" key="7">
    <source>
        <dbReference type="ARBA" id="ARBA00022801"/>
    </source>
</evidence>
<dbReference type="GO" id="GO:0030145">
    <property type="term" value="F:manganese ion binding"/>
    <property type="evidence" value="ECO:0007669"/>
    <property type="project" value="InterPro"/>
</dbReference>
<dbReference type="GO" id="GO:0070006">
    <property type="term" value="F:metalloaminopeptidase activity"/>
    <property type="evidence" value="ECO:0007669"/>
    <property type="project" value="InterPro"/>
</dbReference>
<dbReference type="InterPro" id="IPR007865">
    <property type="entry name" value="Aminopep_P_N"/>
</dbReference>
<dbReference type="GO" id="GO:0005829">
    <property type="term" value="C:cytosol"/>
    <property type="evidence" value="ECO:0007669"/>
    <property type="project" value="TreeGrafter"/>
</dbReference>
<evidence type="ECO:0000256" key="8">
    <source>
        <dbReference type="ARBA" id="ARBA00023049"/>
    </source>
</evidence>
<feature type="domain" description="Aminopeptidase P N-terminal" evidence="11">
    <location>
        <begin position="1"/>
        <end position="131"/>
    </location>
</feature>
<name>A0A4R9FPA3_9LEPT</name>
<dbReference type="Gene3D" id="3.90.230.10">
    <property type="entry name" value="Creatinase/methionine aminopeptidase superfamily"/>
    <property type="match status" value="1"/>
</dbReference>